<evidence type="ECO:0000313" key="2">
    <source>
        <dbReference type="Proteomes" id="UP000261739"/>
    </source>
</evidence>
<dbReference type="InterPro" id="IPR018193">
    <property type="entry name" value="Glyc_kinase_flavodox-like_fold"/>
</dbReference>
<proteinExistence type="predicted"/>
<dbReference type="PANTHER" id="PTHR21599:SF0">
    <property type="entry name" value="GLYCERATE KINASE"/>
    <property type="match status" value="1"/>
</dbReference>
<organism evidence="1 2">
    <name type="scientific">Corynebacterium nuruki</name>
    <dbReference type="NCBI Taxonomy" id="1032851"/>
    <lineage>
        <taxon>Bacteria</taxon>
        <taxon>Bacillati</taxon>
        <taxon>Actinomycetota</taxon>
        <taxon>Actinomycetes</taxon>
        <taxon>Mycobacteriales</taxon>
        <taxon>Corynebacteriaceae</taxon>
        <taxon>Corynebacterium</taxon>
    </lineage>
</organism>
<evidence type="ECO:0000313" key="1">
    <source>
        <dbReference type="EMBL" id="HCT14824.1"/>
    </source>
</evidence>
<name>A0A3D4SZW7_9CORY</name>
<keyword evidence="1" id="KW-0418">Kinase</keyword>
<dbReference type="GO" id="GO:0031388">
    <property type="term" value="P:organic acid phosphorylation"/>
    <property type="evidence" value="ECO:0007669"/>
    <property type="project" value="InterPro"/>
</dbReference>
<dbReference type="Gene3D" id="3.90.1510.10">
    <property type="entry name" value="Glycerate kinase, domain 2"/>
    <property type="match status" value="1"/>
</dbReference>
<dbReference type="STRING" id="863239.GCA_000213935_00772"/>
<feature type="non-terminal residue" evidence="1">
    <location>
        <position position="1"/>
    </location>
</feature>
<accession>A0A3D4SZW7</accession>
<dbReference type="SUPFAM" id="SSF110738">
    <property type="entry name" value="Glycerate kinase I"/>
    <property type="match status" value="1"/>
</dbReference>
<dbReference type="Pfam" id="PF02595">
    <property type="entry name" value="Gly_kinase"/>
    <property type="match status" value="1"/>
</dbReference>
<dbReference type="InterPro" id="IPR004381">
    <property type="entry name" value="Glycerate_kinase"/>
</dbReference>
<dbReference type="InterPro" id="IPR036129">
    <property type="entry name" value="Glycerate_kinase_sf"/>
</dbReference>
<dbReference type="EMBL" id="DQID01000220">
    <property type="protein sequence ID" value="HCT14824.1"/>
    <property type="molecule type" value="Genomic_DNA"/>
</dbReference>
<dbReference type="Proteomes" id="UP000261739">
    <property type="component" value="Unassembled WGS sequence"/>
</dbReference>
<dbReference type="NCBIfam" id="TIGR00045">
    <property type="entry name" value="glycerate kinase"/>
    <property type="match status" value="1"/>
</dbReference>
<keyword evidence="1" id="KW-0808">Transferase</keyword>
<dbReference type="GO" id="GO:0008887">
    <property type="term" value="F:glycerate kinase activity"/>
    <property type="evidence" value="ECO:0007669"/>
    <property type="project" value="InterPro"/>
</dbReference>
<sequence>AALGLVAVDTAGTPVSRDAAGLIRAADLQDRGMDPRWREVQVTVAGDVDNPLCGPQGAAAVFGPQKGASPADVRELDAALSRWAGILATATGQDAATVRTTPGAGAAGGVGAALATVFGASLRSGAELLLDLVDFTAACRDADLVLTGEGRIDAQTGHGKAPARVAAAAHAATGGAAGGVPVIAVGGAVTADAATLVPGLFTDIVTVGDPARPVAENLARTATDLRVTVARRMSVFSHCQRR</sequence>
<protein>
    <submittedName>
        <fullName evidence="1">Glycerate kinase</fullName>
    </submittedName>
</protein>
<dbReference type="PANTHER" id="PTHR21599">
    <property type="entry name" value="GLYCERATE KINASE"/>
    <property type="match status" value="1"/>
</dbReference>
<gene>
    <name evidence="1" type="ORF">DIW82_08570</name>
</gene>
<reference evidence="1 2" key="1">
    <citation type="journal article" date="2018" name="Nat. Biotechnol.">
        <title>A standardized bacterial taxonomy based on genome phylogeny substantially revises the tree of life.</title>
        <authorList>
            <person name="Parks D.H."/>
            <person name="Chuvochina M."/>
            <person name="Waite D.W."/>
            <person name="Rinke C."/>
            <person name="Skarshewski A."/>
            <person name="Chaumeil P.A."/>
            <person name="Hugenholtz P."/>
        </authorList>
    </citation>
    <scope>NUCLEOTIDE SEQUENCE [LARGE SCALE GENOMIC DNA]</scope>
    <source>
        <strain evidence="1">UBA11247</strain>
    </source>
</reference>
<dbReference type="AlphaFoldDB" id="A0A3D4SZW7"/>
<comment type="caution">
    <text evidence="1">The sequence shown here is derived from an EMBL/GenBank/DDBJ whole genome shotgun (WGS) entry which is preliminary data.</text>
</comment>